<evidence type="ECO:0000256" key="1">
    <source>
        <dbReference type="ARBA" id="ARBA00022705"/>
    </source>
</evidence>
<dbReference type="Pfam" id="PF00476">
    <property type="entry name" value="DNA_pol_A"/>
    <property type="match status" value="1"/>
</dbReference>
<sequence>MVRLDLAPNERQVPLQDRPTVLQQLELKDRLDGAAGRACIRVQLTKFVSECSRQDLLQSAEAGFAECSRQDLLQSPASGPGKATAYENITQADREQAKRVVYSVIYGIGKERLAECLGTTPAEANTFLERFLQKYRVSDFTQKVIQECDIKVTDEGPVCFGPKRFKYYNKVHLSIKLSAKVYHFMYVFRAV</sequence>
<gene>
    <name evidence="3" type="ORF">RIMI_LOCUS14252121</name>
</gene>
<dbReference type="Proteomes" id="UP001176940">
    <property type="component" value="Unassembled WGS sequence"/>
</dbReference>
<keyword evidence="1" id="KW-0235">DNA replication</keyword>
<name>A0ABN9LX92_9NEOB</name>
<dbReference type="Gene3D" id="1.10.150.20">
    <property type="entry name" value="5' to 3' exonuclease, C-terminal subdomain"/>
    <property type="match status" value="1"/>
</dbReference>
<proteinExistence type="predicted"/>
<accession>A0ABN9LX92</accession>
<dbReference type="InterPro" id="IPR043502">
    <property type="entry name" value="DNA/RNA_pol_sf"/>
</dbReference>
<dbReference type="InterPro" id="IPR002298">
    <property type="entry name" value="DNA_polymerase_A"/>
</dbReference>
<dbReference type="SUPFAM" id="SSF56672">
    <property type="entry name" value="DNA/RNA polymerases"/>
    <property type="match status" value="1"/>
</dbReference>
<dbReference type="InterPro" id="IPR001098">
    <property type="entry name" value="DNA-dir_DNA_pol_A_palm_dom"/>
</dbReference>
<dbReference type="EMBL" id="CAUEEQ010036459">
    <property type="protein sequence ID" value="CAJ0953280.1"/>
    <property type="molecule type" value="Genomic_DNA"/>
</dbReference>
<keyword evidence="4" id="KW-1185">Reference proteome</keyword>
<dbReference type="PANTHER" id="PTHR10133">
    <property type="entry name" value="DNA POLYMERASE I"/>
    <property type="match status" value="1"/>
</dbReference>
<organism evidence="3 4">
    <name type="scientific">Ranitomeya imitator</name>
    <name type="common">mimic poison frog</name>
    <dbReference type="NCBI Taxonomy" id="111125"/>
    <lineage>
        <taxon>Eukaryota</taxon>
        <taxon>Metazoa</taxon>
        <taxon>Chordata</taxon>
        <taxon>Craniata</taxon>
        <taxon>Vertebrata</taxon>
        <taxon>Euteleostomi</taxon>
        <taxon>Amphibia</taxon>
        <taxon>Batrachia</taxon>
        <taxon>Anura</taxon>
        <taxon>Neobatrachia</taxon>
        <taxon>Hyloidea</taxon>
        <taxon>Dendrobatidae</taxon>
        <taxon>Dendrobatinae</taxon>
        <taxon>Ranitomeya</taxon>
    </lineage>
</organism>
<evidence type="ECO:0000313" key="4">
    <source>
        <dbReference type="Proteomes" id="UP001176940"/>
    </source>
</evidence>
<reference evidence="3" key="1">
    <citation type="submission" date="2023-07" db="EMBL/GenBank/DDBJ databases">
        <authorList>
            <person name="Stuckert A."/>
        </authorList>
    </citation>
    <scope>NUCLEOTIDE SEQUENCE</scope>
</reference>
<dbReference type="PANTHER" id="PTHR10133:SF27">
    <property type="entry name" value="DNA POLYMERASE NU"/>
    <property type="match status" value="1"/>
</dbReference>
<evidence type="ECO:0000313" key="3">
    <source>
        <dbReference type="EMBL" id="CAJ0953280.1"/>
    </source>
</evidence>
<comment type="caution">
    <text evidence="3">The sequence shown here is derived from an EMBL/GenBank/DDBJ whole genome shotgun (WGS) entry which is preliminary data.</text>
</comment>
<evidence type="ECO:0000259" key="2">
    <source>
        <dbReference type="Pfam" id="PF00476"/>
    </source>
</evidence>
<protein>
    <recommendedName>
        <fullName evidence="2">DNA-directed DNA polymerase family A palm domain-containing protein</fullName>
    </recommendedName>
</protein>
<feature type="domain" description="DNA-directed DNA polymerase family A palm" evidence="2">
    <location>
        <begin position="69"/>
        <end position="150"/>
    </location>
</feature>